<evidence type="ECO:0000256" key="4">
    <source>
        <dbReference type="ARBA" id="ARBA00022628"/>
    </source>
</evidence>
<evidence type="ECO:0000256" key="7">
    <source>
        <dbReference type="ARBA" id="ARBA00023157"/>
    </source>
</evidence>
<dbReference type="Gene3D" id="3.20.70.20">
    <property type="match status" value="3"/>
</dbReference>
<dbReference type="Pfam" id="PF21995">
    <property type="entry name" value="RNR-II_ins_dom"/>
    <property type="match status" value="1"/>
</dbReference>
<evidence type="ECO:0000256" key="2">
    <source>
        <dbReference type="ARBA" id="ARBA00005654"/>
    </source>
</evidence>
<evidence type="ECO:0000256" key="11">
    <source>
        <dbReference type="SAM" id="MobiDB-lite"/>
    </source>
</evidence>
<evidence type="ECO:0000256" key="9">
    <source>
        <dbReference type="ARBA" id="ARBA00023285"/>
    </source>
</evidence>
<evidence type="ECO:0000256" key="8">
    <source>
        <dbReference type="ARBA" id="ARBA00023284"/>
    </source>
</evidence>
<dbReference type="PANTHER" id="PTHR43371:SF1">
    <property type="entry name" value="RIBONUCLEOSIDE-DIPHOSPHATE REDUCTASE"/>
    <property type="match status" value="1"/>
</dbReference>
<dbReference type="AlphaFoldDB" id="A0A6C0LIY9"/>
<reference evidence="14" key="1">
    <citation type="journal article" date="2020" name="Nature">
        <title>Giant virus diversity and host interactions through global metagenomics.</title>
        <authorList>
            <person name="Schulz F."/>
            <person name="Roux S."/>
            <person name="Paez-Espino D."/>
            <person name="Jungbluth S."/>
            <person name="Walsh D.A."/>
            <person name="Denef V.J."/>
            <person name="McMahon K.D."/>
            <person name="Konstantinidis K.T."/>
            <person name="Eloe-Fadrosh E.A."/>
            <person name="Kyrpides N.C."/>
            <person name="Woyke T."/>
        </authorList>
    </citation>
    <scope>NUCLEOTIDE SEQUENCE</scope>
    <source>
        <strain evidence="14">GVMAG-M-3300027833-19</strain>
    </source>
</reference>
<dbReference type="GO" id="GO:0031419">
    <property type="term" value="F:cobalamin binding"/>
    <property type="evidence" value="ECO:0007669"/>
    <property type="project" value="UniProtKB-KW"/>
</dbReference>
<evidence type="ECO:0000256" key="5">
    <source>
        <dbReference type="ARBA" id="ARBA00022705"/>
    </source>
</evidence>
<organism evidence="14">
    <name type="scientific">viral metagenome</name>
    <dbReference type="NCBI Taxonomy" id="1070528"/>
    <lineage>
        <taxon>unclassified sequences</taxon>
        <taxon>metagenomes</taxon>
        <taxon>organismal metagenomes</taxon>
    </lineage>
</organism>
<feature type="compositionally biased region" description="Basic and acidic residues" evidence="11">
    <location>
        <begin position="652"/>
        <end position="661"/>
    </location>
</feature>
<dbReference type="InterPro" id="IPR050862">
    <property type="entry name" value="RdRp_reductase_class-2"/>
</dbReference>
<evidence type="ECO:0000256" key="6">
    <source>
        <dbReference type="ARBA" id="ARBA00023002"/>
    </source>
</evidence>
<keyword evidence="5" id="KW-0235">DNA replication</keyword>
<dbReference type="GO" id="GO:0008998">
    <property type="term" value="F:ribonucleoside-triphosphate reductase (thioredoxin) activity"/>
    <property type="evidence" value="ECO:0007669"/>
    <property type="project" value="UniProtKB-EC"/>
</dbReference>
<dbReference type="GO" id="GO:0004748">
    <property type="term" value="F:ribonucleoside-diphosphate reductase activity, thioredoxin disulfide as acceptor"/>
    <property type="evidence" value="ECO:0007669"/>
    <property type="project" value="TreeGrafter"/>
</dbReference>
<keyword evidence="4" id="KW-0846">Cobalamin</keyword>
<comment type="catalytic activity">
    <reaction evidence="10">
        <text>a 2'-deoxyribonucleoside 5'-triphosphate + [thioredoxin]-disulfide + H2O = a ribonucleoside 5'-triphosphate + [thioredoxin]-dithiol</text>
        <dbReference type="Rhea" id="RHEA:12701"/>
        <dbReference type="Rhea" id="RHEA-COMP:10698"/>
        <dbReference type="Rhea" id="RHEA-COMP:10700"/>
        <dbReference type="ChEBI" id="CHEBI:15377"/>
        <dbReference type="ChEBI" id="CHEBI:29950"/>
        <dbReference type="ChEBI" id="CHEBI:50058"/>
        <dbReference type="ChEBI" id="CHEBI:61557"/>
        <dbReference type="ChEBI" id="CHEBI:61560"/>
        <dbReference type="EC" id="1.17.4.2"/>
    </reaction>
</comment>
<evidence type="ECO:0000256" key="1">
    <source>
        <dbReference type="ARBA" id="ARBA00001922"/>
    </source>
</evidence>
<evidence type="ECO:0000256" key="3">
    <source>
        <dbReference type="ARBA" id="ARBA00012275"/>
    </source>
</evidence>
<keyword evidence="9" id="KW-0170">Cobalt</keyword>
<feature type="region of interest" description="Disordered" evidence="11">
    <location>
        <begin position="642"/>
        <end position="661"/>
    </location>
</feature>
<dbReference type="PANTHER" id="PTHR43371">
    <property type="entry name" value="VITAMIN B12-DEPENDENT RIBONUCLEOTIDE REDUCTASE"/>
    <property type="match status" value="1"/>
</dbReference>
<evidence type="ECO:0000259" key="12">
    <source>
        <dbReference type="Pfam" id="PF17975"/>
    </source>
</evidence>
<name>A0A6C0LIY9_9ZZZZ</name>
<dbReference type="SUPFAM" id="SSF51998">
    <property type="entry name" value="PFL-like glycyl radical enzymes"/>
    <property type="match status" value="1"/>
</dbReference>
<dbReference type="InterPro" id="IPR054158">
    <property type="entry name" value="RNR-II_ins_dom"/>
</dbReference>
<protein>
    <recommendedName>
        <fullName evidence="3">ribonucleoside-triphosphate reductase (thioredoxin)</fullName>
        <ecNumber evidence="3">1.17.4.2</ecNumber>
    </recommendedName>
</protein>
<comment type="similarity">
    <text evidence="2">Belongs to the class II ribonucleoside-triphosphate reductase family.</text>
</comment>
<dbReference type="GO" id="GO:0006260">
    <property type="term" value="P:DNA replication"/>
    <property type="evidence" value="ECO:0007669"/>
    <property type="project" value="UniProtKB-KW"/>
</dbReference>
<evidence type="ECO:0000313" key="14">
    <source>
        <dbReference type="EMBL" id="QHU30477.1"/>
    </source>
</evidence>
<keyword evidence="6" id="KW-0560">Oxidoreductase</keyword>
<keyword evidence="8" id="KW-0676">Redox-active center</keyword>
<dbReference type="InterPro" id="IPR040763">
    <property type="entry name" value="RNR_alpha_hel"/>
</dbReference>
<sequence>MASNQLTFRLNKGFLLWVEGLTNPYKGNPLGELVYKRTYSRLKENGDNETWKETVQRVVEGTYSVMKEHIKTIGKTWNEAKAQRSAQEMYELMFNMYFLPPGRGLWAMGTDLIHTKGLGLALNNCAFISTKNILDDPIYPFATLMDMSMCGVGTGLDTKGANKVRIYKPEIPANQLGINHHTITDSREGWVSSVEDLLRGYFNPGLNITQFDYSEIREKGARLKTFGGVSSGPDPLIKLHDEIEKAFDRDFERQKDSPEPKLSSTGIVDICNLIGVCVVSGNIRRTAEIMFGEDDDEEFLDLKNYKKNAHRAVFGWTSNNSVFANEKTDYFKLQERIKDNGEPGIAWLDRMRSHSRMCDPPDWKDRRVDGGNPCLEQSLESDEVCCLVETFPARHQTKEKFLRTLKYAFLYAKVVTLVPTHIPKTNDVISANRRIGSSLSGIAQFLGKNNIDTFRIWCEEAYSTTKKWDNIYSKWFEIPESIKITSIKPSGSVSLLASSTPGVHYPNSRYYKRRVRMSTGSPLIEELKKSGYHVEPDAVQPEHTQIVEFPIDIGKCKTLDDVTMYHQLEMAAFLQHYYADNQVSCTVTFRPDEGNHIAEALETYQYRLKGISFLPRCDNNYPQMPYEKLLKEQYEKEVKNVRERASGFSGEPDTKRQRVEDPDATAFCDGETCTLNL</sequence>
<feature type="domain" description="Ribonucleotide reductase alpha-helical" evidence="12">
    <location>
        <begin position="10"/>
        <end position="110"/>
    </location>
</feature>
<evidence type="ECO:0000259" key="13">
    <source>
        <dbReference type="Pfam" id="PF21995"/>
    </source>
</evidence>
<accession>A0A6C0LIY9</accession>
<dbReference type="EC" id="1.17.4.2" evidence="3"/>
<dbReference type="EMBL" id="MN740509">
    <property type="protein sequence ID" value="QHU30477.1"/>
    <property type="molecule type" value="Genomic_DNA"/>
</dbReference>
<evidence type="ECO:0000256" key="10">
    <source>
        <dbReference type="ARBA" id="ARBA00048987"/>
    </source>
</evidence>
<dbReference type="Pfam" id="PF17975">
    <property type="entry name" value="RNR_Alpha"/>
    <property type="match status" value="1"/>
</dbReference>
<feature type="domain" description="B12-dependent ribonucleotide reductase insertion" evidence="13">
    <location>
        <begin position="179"/>
        <end position="245"/>
    </location>
</feature>
<proteinExistence type="inferred from homology"/>
<comment type="cofactor">
    <cofactor evidence="1">
        <name>adenosylcob(III)alamin</name>
        <dbReference type="ChEBI" id="CHEBI:18408"/>
    </cofactor>
</comment>
<keyword evidence="7" id="KW-1015">Disulfide bond</keyword>